<evidence type="ECO:0000256" key="1">
    <source>
        <dbReference type="SAM" id="Phobius"/>
    </source>
</evidence>
<dbReference type="AlphaFoldDB" id="A0A9D4UI13"/>
<evidence type="ECO:0000313" key="2">
    <source>
        <dbReference type="EMBL" id="KAI5068205.1"/>
    </source>
</evidence>
<evidence type="ECO:0000313" key="3">
    <source>
        <dbReference type="Proteomes" id="UP000886520"/>
    </source>
</evidence>
<keyword evidence="1" id="KW-0472">Membrane</keyword>
<keyword evidence="1" id="KW-0812">Transmembrane</keyword>
<feature type="transmembrane region" description="Helical" evidence="1">
    <location>
        <begin position="51"/>
        <end position="73"/>
    </location>
</feature>
<keyword evidence="3" id="KW-1185">Reference proteome</keyword>
<keyword evidence="1" id="KW-1133">Transmembrane helix</keyword>
<gene>
    <name evidence="2" type="ORF">GOP47_0016550</name>
</gene>
<proteinExistence type="predicted"/>
<name>A0A9D4UI13_ADICA</name>
<comment type="caution">
    <text evidence="2">The sequence shown here is derived from an EMBL/GenBank/DDBJ whole genome shotgun (WGS) entry which is preliminary data.</text>
</comment>
<sequence>MLWLFVVPIAIVNNMTPPSYVGFVHNLLYISYANLMLLHTDNIFMSSPGHMVLLIIGKNWYCVLPDLIIGWGLKGSLQRHLNSSSKVSHQRSMNPMHIYSMSYFSDLTTGTVVFLLHAVFFMTVTSNVARCCNVY</sequence>
<feature type="transmembrane region" description="Helical" evidence="1">
    <location>
        <begin position="98"/>
        <end position="120"/>
    </location>
</feature>
<organism evidence="2 3">
    <name type="scientific">Adiantum capillus-veneris</name>
    <name type="common">Maidenhair fern</name>
    <dbReference type="NCBI Taxonomy" id="13818"/>
    <lineage>
        <taxon>Eukaryota</taxon>
        <taxon>Viridiplantae</taxon>
        <taxon>Streptophyta</taxon>
        <taxon>Embryophyta</taxon>
        <taxon>Tracheophyta</taxon>
        <taxon>Polypodiopsida</taxon>
        <taxon>Polypodiidae</taxon>
        <taxon>Polypodiales</taxon>
        <taxon>Pteridineae</taxon>
        <taxon>Pteridaceae</taxon>
        <taxon>Vittarioideae</taxon>
        <taxon>Adiantum</taxon>
    </lineage>
</organism>
<protein>
    <submittedName>
        <fullName evidence="2">Uncharacterized protein</fullName>
    </submittedName>
</protein>
<dbReference type="EMBL" id="JABFUD020000016">
    <property type="protein sequence ID" value="KAI5068205.1"/>
    <property type="molecule type" value="Genomic_DNA"/>
</dbReference>
<dbReference type="Proteomes" id="UP000886520">
    <property type="component" value="Chromosome 16"/>
</dbReference>
<feature type="transmembrane region" description="Helical" evidence="1">
    <location>
        <begin position="20"/>
        <end position="39"/>
    </location>
</feature>
<accession>A0A9D4UI13</accession>
<reference evidence="2" key="1">
    <citation type="submission" date="2021-01" db="EMBL/GenBank/DDBJ databases">
        <title>Adiantum capillus-veneris genome.</title>
        <authorList>
            <person name="Fang Y."/>
            <person name="Liao Q."/>
        </authorList>
    </citation>
    <scope>NUCLEOTIDE SEQUENCE</scope>
    <source>
        <strain evidence="2">H3</strain>
        <tissue evidence="2">Leaf</tissue>
    </source>
</reference>